<dbReference type="STRING" id="1307761.L21SP2_0110"/>
<keyword evidence="2 4" id="KW-0326">Glycosidase</keyword>
<evidence type="ECO:0000313" key="5">
    <source>
        <dbReference type="Proteomes" id="UP000018680"/>
    </source>
</evidence>
<dbReference type="HOGENOM" id="CLU_006462_6_4_12"/>
<dbReference type="EMBL" id="CP006939">
    <property type="protein sequence ID" value="AHC13554.1"/>
    <property type="molecule type" value="Genomic_DNA"/>
</dbReference>
<evidence type="ECO:0000313" key="4">
    <source>
        <dbReference type="EMBL" id="AHC13554.1"/>
    </source>
</evidence>
<dbReference type="AlphaFoldDB" id="V5WDD1"/>
<name>V5WDD1_9SPIO</name>
<reference evidence="4 5" key="1">
    <citation type="journal article" date="2015" name="Stand. Genomic Sci.">
        <title>Complete genome sequence and description of Salinispira pacifica gen. nov., sp. nov., a novel spirochaete isolated form a hypersaline microbial mat.</title>
        <authorList>
            <person name="Ben Hania W."/>
            <person name="Joseph M."/>
            <person name="Schumann P."/>
            <person name="Bunk B."/>
            <person name="Fiebig A."/>
            <person name="Sproer C."/>
            <person name="Klenk H.P."/>
            <person name="Fardeau M.L."/>
            <person name="Spring S."/>
        </authorList>
    </citation>
    <scope>NUCLEOTIDE SEQUENCE [LARGE SCALE GENOMIC DNA]</scope>
    <source>
        <strain evidence="4 5">L21-RPul-D2</strain>
    </source>
</reference>
<feature type="domain" description="Glycosyl hydrolase family 13 catalytic" evidence="3">
    <location>
        <begin position="132"/>
        <end position="538"/>
    </location>
</feature>
<keyword evidence="5" id="KW-1185">Reference proteome</keyword>
<dbReference type="Gene3D" id="3.20.20.80">
    <property type="entry name" value="Glycosidases"/>
    <property type="match status" value="1"/>
</dbReference>
<dbReference type="KEGG" id="slr:L21SP2_0110"/>
<dbReference type="SMART" id="SM00642">
    <property type="entry name" value="Aamy"/>
    <property type="match status" value="1"/>
</dbReference>
<accession>V5WDD1</accession>
<evidence type="ECO:0000259" key="3">
    <source>
        <dbReference type="SMART" id="SM00642"/>
    </source>
</evidence>
<dbReference type="Pfam" id="PF00128">
    <property type="entry name" value="Alpha-amylase"/>
    <property type="match status" value="1"/>
</dbReference>
<dbReference type="SUPFAM" id="SSF51445">
    <property type="entry name" value="(Trans)glycosidases"/>
    <property type="match status" value="1"/>
</dbReference>
<dbReference type="GO" id="GO:0004558">
    <property type="term" value="F:alpha-1,4-glucosidase activity"/>
    <property type="evidence" value="ECO:0007669"/>
    <property type="project" value="UniProtKB-EC"/>
</dbReference>
<dbReference type="GO" id="GO:0005975">
    <property type="term" value="P:carbohydrate metabolic process"/>
    <property type="evidence" value="ECO:0007669"/>
    <property type="project" value="InterPro"/>
</dbReference>
<keyword evidence="1 4" id="KW-0378">Hydrolase</keyword>
<sequence length="617" mass="70995">MSTEHVSPKVIFDTHRGFVSPFYPARHEEFEITAFAKEDVSEFKLQMMIQGSMKNVDMIPRGDASRGWQRYSCSISYPEQHMRFHFAFRLGEQDLYFAADGQRLSPPDDGRSFQLFMDYRPAEWVGDSVFYQIFPDRFKNGNPDLGVRDGEYSFDGGTSQEVAWDSIPLEWDEGRCIDFYNGDLEGIRQSIPYFQELGITALYLNPIFHSRTHHKYDAVDFFHVDPHLGGDKALEDLSRDLHEAGIRLVLDISINHTGSGHPWFTEARKALESGASEKDVPESAEYYYFDSDGSYLAWYDVPTLPQLNYSSEKLRNQIWAGKDSVLRKFLRPPYSIDGWRFDVAAQTGKNRHHDFADEIWRETRKAIKEENPQAYILAEHWDDPSPWLKGDQWDGSMNYFGVSRPVRAWLGERDRYLSKEEYPPERCRPTGNRQLADILTEAHRAVPGQFRESQFNLLDSHDISRLHTNDNHNSPANIRAAVTLQFMLPGAPVIYYGDEIGLQGHVNSHEGARYPMNWDRESWDTGTLSFYRDLIALRRSSDALKHGIFKILHSDIHILVIARYTMDTCALGLINRSSEKQDISIPIDSLPPGVRESDIFTTSLQGLESRIIPNLKA</sequence>
<dbReference type="EC" id="3.2.1.20" evidence="4"/>
<dbReference type="InterPro" id="IPR006047">
    <property type="entry name" value="GH13_cat_dom"/>
</dbReference>
<dbReference type="PANTHER" id="PTHR10357">
    <property type="entry name" value="ALPHA-AMYLASE FAMILY MEMBER"/>
    <property type="match status" value="1"/>
</dbReference>
<evidence type="ECO:0000256" key="2">
    <source>
        <dbReference type="ARBA" id="ARBA00023295"/>
    </source>
</evidence>
<dbReference type="CDD" id="cd11338">
    <property type="entry name" value="AmyAc_CMD"/>
    <property type="match status" value="1"/>
</dbReference>
<dbReference type="InterPro" id="IPR017853">
    <property type="entry name" value="GH"/>
</dbReference>
<dbReference type="PANTHER" id="PTHR10357:SF210">
    <property type="entry name" value="MALTODEXTRIN GLUCOSIDASE"/>
    <property type="match status" value="1"/>
</dbReference>
<gene>
    <name evidence="4" type="ORF">L21SP2_0110</name>
</gene>
<dbReference type="RefSeq" id="WP_024266487.1">
    <property type="nucleotide sequence ID" value="NC_023035.1"/>
</dbReference>
<dbReference type="OrthoDB" id="9805159at2"/>
<dbReference type="PATRIC" id="fig|1307761.3.peg.111"/>
<dbReference type="Proteomes" id="UP000018680">
    <property type="component" value="Chromosome"/>
</dbReference>
<proteinExistence type="predicted"/>
<organism evidence="4 5">
    <name type="scientific">Salinispira pacifica</name>
    <dbReference type="NCBI Taxonomy" id="1307761"/>
    <lineage>
        <taxon>Bacteria</taxon>
        <taxon>Pseudomonadati</taxon>
        <taxon>Spirochaetota</taxon>
        <taxon>Spirochaetia</taxon>
        <taxon>Spirochaetales</taxon>
        <taxon>Spirochaetaceae</taxon>
        <taxon>Salinispira</taxon>
    </lineage>
</organism>
<protein>
    <submittedName>
        <fullName evidence="4">Maltodextrin glucosidase</fullName>
        <ecNumber evidence="4">3.2.1.20</ecNumber>
    </submittedName>
</protein>
<dbReference type="eggNOG" id="COG0366">
    <property type="taxonomic scope" value="Bacteria"/>
</dbReference>
<evidence type="ECO:0000256" key="1">
    <source>
        <dbReference type="ARBA" id="ARBA00022801"/>
    </source>
</evidence>